<evidence type="ECO:0000256" key="1">
    <source>
        <dbReference type="ARBA" id="ARBA00006484"/>
    </source>
</evidence>
<dbReference type="KEGG" id="kbs:EPA93_18600"/>
<accession>A0A4P6JRD5</accession>
<dbReference type="AlphaFoldDB" id="A0A4P6JRD5"/>
<protein>
    <submittedName>
        <fullName evidence="5">SDR family oxidoreductase</fullName>
    </submittedName>
</protein>
<feature type="domain" description="Ketoreductase" evidence="4">
    <location>
        <begin position="9"/>
        <end position="196"/>
    </location>
</feature>
<dbReference type="GO" id="GO:0016020">
    <property type="term" value="C:membrane"/>
    <property type="evidence" value="ECO:0007669"/>
    <property type="project" value="TreeGrafter"/>
</dbReference>
<dbReference type="PROSITE" id="PS00061">
    <property type="entry name" value="ADH_SHORT"/>
    <property type="match status" value="1"/>
</dbReference>
<dbReference type="CDD" id="cd05233">
    <property type="entry name" value="SDR_c"/>
    <property type="match status" value="1"/>
</dbReference>
<sequence length="272" mass="29180">MSLKSFEDAVTLITGAASGIGRATAQACYARGSHVILADLNEAGLQQTLQLLQQSNPSSGRQILTSCTDVADETQVQQLMQKTLQDCGHLDLVVTCAGIGRGGTIDSFTGSEMRNILDINFMGTYHCVRAALPAMRQQKSGHFVLLSSVAGKLGAPLLSAYCATKWAVRGFSIALRAELYGTGIGITTVYPAWVDTPMIHQEADPMQSLNIEALLTPAQVADSIVKAVLDDRADLTLAPNKDIARTLELMKEAPEQAEQAMGAAYYRRTHQP</sequence>
<proteinExistence type="inferred from homology"/>
<dbReference type="InterPro" id="IPR036291">
    <property type="entry name" value="NAD(P)-bd_dom_sf"/>
</dbReference>
<evidence type="ECO:0000256" key="3">
    <source>
        <dbReference type="RuleBase" id="RU000363"/>
    </source>
</evidence>
<dbReference type="PRINTS" id="PR00081">
    <property type="entry name" value="GDHRDH"/>
</dbReference>
<name>A0A4P6JRD5_KTERU</name>
<dbReference type="Pfam" id="PF00106">
    <property type="entry name" value="adh_short"/>
    <property type="match status" value="1"/>
</dbReference>
<dbReference type="OrthoDB" id="9792003at2"/>
<keyword evidence="2" id="KW-0560">Oxidoreductase</keyword>
<dbReference type="SUPFAM" id="SSF51735">
    <property type="entry name" value="NAD(P)-binding Rossmann-fold domains"/>
    <property type="match status" value="1"/>
</dbReference>
<organism evidence="5 6">
    <name type="scientific">Ktedonosporobacter rubrisoli</name>
    <dbReference type="NCBI Taxonomy" id="2509675"/>
    <lineage>
        <taxon>Bacteria</taxon>
        <taxon>Bacillati</taxon>
        <taxon>Chloroflexota</taxon>
        <taxon>Ktedonobacteria</taxon>
        <taxon>Ktedonobacterales</taxon>
        <taxon>Ktedonosporobacteraceae</taxon>
        <taxon>Ktedonosporobacter</taxon>
    </lineage>
</organism>
<keyword evidence="6" id="KW-1185">Reference proteome</keyword>
<dbReference type="PRINTS" id="PR00080">
    <property type="entry name" value="SDRFAMILY"/>
</dbReference>
<dbReference type="RefSeq" id="WP_129888947.1">
    <property type="nucleotide sequence ID" value="NZ_CP035758.1"/>
</dbReference>
<reference evidence="5 6" key="1">
    <citation type="submission" date="2019-01" db="EMBL/GenBank/DDBJ databases">
        <title>Ktedonosporobacter rubrisoli SCAWS-G2.</title>
        <authorList>
            <person name="Huang Y."/>
            <person name="Yan B."/>
        </authorList>
    </citation>
    <scope>NUCLEOTIDE SEQUENCE [LARGE SCALE GENOMIC DNA]</scope>
    <source>
        <strain evidence="5 6">SCAWS-G2</strain>
    </source>
</reference>
<dbReference type="GO" id="GO:0016491">
    <property type="term" value="F:oxidoreductase activity"/>
    <property type="evidence" value="ECO:0007669"/>
    <property type="project" value="UniProtKB-KW"/>
</dbReference>
<dbReference type="SMART" id="SM00822">
    <property type="entry name" value="PKS_KR"/>
    <property type="match status" value="1"/>
</dbReference>
<evidence type="ECO:0000313" key="5">
    <source>
        <dbReference type="EMBL" id="QBD77894.1"/>
    </source>
</evidence>
<dbReference type="PANTHER" id="PTHR44196:SF1">
    <property type="entry name" value="DEHYDROGENASE_REDUCTASE SDR FAMILY MEMBER 7B"/>
    <property type="match status" value="1"/>
</dbReference>
<evidence type="ECO:0000313" key="6">
    <source>
        <dbReference type="Proteomes" id="UP000290365"/>
    </source>
</evidence>
<evidence type="ECO:0000256" key="2">
    <source>
        <dbReference type="ARBA" id="ARBA00023002"/>
    </source>
</evidence>
<comment type="similarity">
    <text evidence="1 3">Belongs to the short-chain dehydrogenases/reductases (SDR) family.</text>
</comment>
<dbReference type="Gene3D" id="3.40.50.720">
    <property type="entry name" value="NAD(P)-binding Rossmann-like Domain"/>
    <property type="match status" value="1"/>
</dbReference>
<dbReference type="InterPro" id="IPR020904">
    <property type="entry name" value="Sc_DH/Rdtase_CS"/>
</dbReference>
<dbReference type="InterPro" id="IPR057326">
    <property type="entry name" value="KR_dom"/>
</dbReference>
<evidence type="ECO:0000259" key="4">
    <source>
        <dbReference type="SMART" id="SM00822"/>
    </source>
</evidence>
<dbReference type="InterPro" id="IPR002347">
    <property type="entry name" value="SDR_fam"/>
</dbReference>
<dbReference type="EMBL" id="CP035758">
    <property type="protein sequence ID" value="QBD77894.1"/>
    <property type="molecule type" value="Genomic_DNA"/>
</dbReference>
<dbReference type="Proteomes" id="UP000290365">
    <property type="component" value="Chromosome"/>
</dbReference>
<gene>
    <name evidence="5" type="ORF">EPA93_18600</name>
</gene>
<dbReference type="PANTHER" id="PTHR44196">
    <property type="entry name" value="DEHYDROGENASE/REDUCTASE SDR FAMILY MEMBER 7B"/>
    <property type="match status" value="1"/>
</dbReference>